<keyword evidence="5" id="KW-1015">Disulfide bond</keyword>
<dbReference type="PROSITE" id="PS50221">
    <property type="entry name" value="GAIN_B"/>
    <property type="match status" value="1"/>
</dbReference>
<evidence type="ECO:0000256" key="5">
    <source>
        <dbReference type="ARBA" id="ARBA00023157"/>
    </source>
</evidence>
<dbReference type="InterPro" id="IPR057244">
    <property type="entry name" value="GAIN_B"/>
</dbReference>
<keyword evidence="3" id="KW-1133">Transmembrane helix</keyword>
<evidence type="ECO:0000313" key="8">
    <source>
        <dbReference type="Proteomes" id="UP000292052"/>
    </source>
</evidence>
<evidence type="ECO:0000256" key="3">
    <source>
        <dbReference type="ARBA" id="ARBA00022989"/>
    </source>
</evidence>
<evidence type="ECO:0000256" key="4">
    <source>
        <dbReference type="ARBA" id="ARBA00023136"/>
    </source>
</evidence>
<evidence type="ECO:0000256" key="2">
    <source>
        <dbReference type="ARBA" id="ARBA00022692"/>
    </source>
</evidence>
<sequence>NCPTEYSTVVNSNIKAKWESEKNVQNQVVISEPPCIDEDEKIITRICIDGIWQPPTAPKCARINNNKMCPDNFQSIDDYCVFITKSQMWPAYDIYDYLQQAPKKSYSNDLSEDKHFWLPVKRVVNYGPFEYTDIGTNYGSLFDMNASDYKEYFSADCLLYNAETTKIQPENCTNLHHFVRHFDTNFSFYNCPENCQPAGLTEYKCYCKIYNKMCKNLAAISNFYDKNKLLGMTKGEICRIKDTTPNMLSLKGYHPYLNGSTWQYGKFKPDCSICETKPQEDAVEMLLSFEEKKSTLFLLVYSPEGIKHDKDKYSIYCFTNSAKDHLKTKIDIDDVYKYADKDENNKTPSYSLNVYKVELKEYMGEYWCEAFSSRMSIIKSNKIVAYSRKKGNEYSLRIIINNVCKFYSCKMDKFYDRILDDDLKNIFKRYDSVIRVMEIFKFDIFNDVLDILLHVSTRKNLDVTAEYYNCFSILQFFNNTKNIQIVYFKSSELCLPEKIKINNTELSWPLTKIGVAAVSEELCLMEDGTPATRVCRGDFLYGAKWSDIIGNCVENASVSNVTNSLREIAKGTMALQSFESVWNNISRDTELTVLDIYYIVNILKIFRQADESRSYAVNFLNKLMITNQRTLQHSQDVLNLTDTTLELTDYILSNSSFGSKSVFLVQTQNLIVHVTNPFESNISGLLLYGENNSSLSHLSPFNFKRNDNFENIERRNLQLAVYVPEKILEQILNETENNVSDVNIITTIFYNDSLFLDDKRQSASYVISVTIPGYGSYLESPISVIFKSNESREEMCGFWDNGKRSNLKKGEWSVLGSNYVGRFDENNLHLCSFIHLTHFALLVMSDKKNMVDENDEIVSLNNEDYNELLLEIVKIIPCFITVFYARPAVGFWNISDSNKFFSITNDFIFYL</sequence>
<evidence type="ECO:0000259" key="6">
    <source>
        <dbReference type="PROSITE" id="PS50221"/>
    </source>
</evidence>
<reference evidence="7 8" key="1">
    <citation type="submission" date="2017-03" db="EMBL/GenBank/DDBJ databases">
        <title>Genome of the blue death feigning beetle - Asbolus verrucosus.</title>
        <authorList>
            <person name="Rider S.D."/>
        </authorList>
    </citation>
    <scope>NUCLEOTIDE SEQUENCE [LARGE SCALE GENOMIC DNA]</scope>
    <source>
        <strain evidence="7">Butters</strain>
        <tissue evidence="7">Head and leg muscle</tissue>
    </source>
</reference>
<protein>
    <recommendedName>
        <fullName evidence="6">GAIN-B domain-containing protein</fullName>
    </recommendedName>
</protein>
<proteinExistence type="predicted"/>
<feature type="domain" description="GAIN-B" evidence="6">
    <location>
        <begin position="699"/>
        <end position="849"/>
    </location>
</feature>
<dbReference type="Gene3D" id="2.60.220.50">
    <property type="match status" value="1"/>
</dbReference>
<dbReference type="GO" id="GO:0016020">
    <property type="term" value="C:membrane"/>
    <property type="evidence" value="ECO:0007669"/>
    <property type="project" value="UniProtKB-SubCell"/>
</dbReference>
<feature type="non-terminal residue" evidence="7">
    <location>
        <position position="1"/>
    </location>
</feature>
<dbReference type="Proteomes" id="UP000292052">
    <property type="component" value="Unassembled WGS sequence"/>
</dbReference>
<comment type="subcellular location">
    <subcellularLocation>
        <location evidence="1">Membrane</location>
    </subcellularLocation>
</comment>
<comment type="caution">
    <text evidence="7">The sequence shown here is derived from an EMBL/GenBank/DDBJ whole genome shotgun (WGS) entry which is preliminary data.</text>
</comment>
<keyword evidence="4" id="KW-0472">Membrane</keyword>
<evidence type="ECO:0000256" key="1">
    <source>
        <dbReference type="ARBA" id="ARBA00004370"/>
    </source>
</evidence>
<organism evidence="7 8">
    <name type="scientific">Asbolus verrucosus</name>
    <name type="common">Desert ironclad beetle</name>
    <dbReference type="NCBI Taxonomy" id="1661398"/>
    <lineage>
        <taxon>Eukaryota</taxon>
        <taxon>Metazoa</taxon>
        <taxon>Ecdysozoa</taxon>
        <taxon>Arthropoda</taxon>
        <taxon>Hexapoda</taxon>
        <taxon>Insecta</taxon>
        <taxon>Pterygota</taxon>
        <taxon>Neoptera</taxon>
        <taxon>Endopterygota</taxon>
        <taxon>Coleoptera</taxon>
        <taxon>Polyphaga</taxon>
        <taxon>Cucujiformia</taxon>
        <taxon>Tenebrionidae</taxon>
        <taxon>Pimeliinae</taxon>
        <taxon>Asbolus</taxon>
    </lineage>
</organism>
<accession>A0A482W2Q6</accession>
<dbReference type="InterPro" id="IPR046338">
    <property type="entry name" value="GAIN_dom_sf"/>
</dbReference>
<evidence type="ECO:0000313" key="7">
    <source>
        <dbReference type="EMBL" id="RZC39053.1"/>
    </source>
</evidence>
<dbReference type="OrthoDB" id="10037534at2759"/>
<dbReference type="STRING" id="1661398.A0A482W2Q6"/>
<dbReference type="AlphaFoldDB" id="A0A482W2Q6"/>
<keyword evidence="8" id="KW-1185">Reference proteome</keyword>
<name>A0A482W2Q6_ASBVE</name>
<dbReference type="EMBL" id="QDEB01037831">
    <property type="protein sequence ID" value="RZC39053.1"/>
    <property type="molecule type" value="Genomic_DNA"/>
</dbReference>
<keyword evidence="2" id="KW-0812">Transmembrane</keyword>
<gene>
    <name evidence="7" type="ORF">BDFB_003098</name>
</gene>